<dbReference type="GO" id="GO:0005524">
    <property type="term" value="F:ATP binding"/>
    <property type="evidence" value="ECO:0007669"/>
    <property type="project" value="UniProtKB-KW"/>
</dbReference>
<gene>
    <name evidence="14" type="ORF">AGOR_G00104850</name>
</gene>
<dbReference type="GO" id="GO:0017183">
    <property type="term" value="P:protein histidyl modification to diphthamide"/>
    <property type="evidence" value="ECO:0007669"/>
    <property type="project" value="TreeGrafter"/>
</dbReference>
<dbReference type="OrthoDB" id="686384at2759"/>
<keyword evidence="6" id="KW-0547">Nucleotide-binding</keyword>
<comment type="caution">
    <text evidence="14">The sequence shown here is derived from an EMBL/GenBank/DDBJ whole genome shotgun (WGS) entry which is preliminary data.</text>
</comment>
<dbReference type="Gene3D" id="3.90.1490.10">
    <property type="entry name" value="putative n-type atp pyrophosphatase, domain 2"/>
    <property type="match status" value="1"/>
</dbReference>
<comment type="catalytic activity">
    <reaction evidence="12">
        <text>diphthine-[translation elongation factor 2] + NH4(+) + ATP = diphthamide-[translation elongation factor 2] + AMP + diphosphate + H(+)</text>
        <dbReference type="Rhea" id="RHEA:19753"/>
        <dbReference type="Rhea" id="RHEA-COMP:10172"/>
        <dbReference type="Rhea" id="RHEA-COMP:10174"/>
        <dbReference type="ChEBI" id="CHEBI:15378"/>
        <dbReference type="ChEBI" id="CHEBI:16692"/>
        <dbReference type="ChEBI" id="CHEBI:28938"/>
        <dbReference type="ChEBI" id="CHEBI:30616"/>
        <dbReference type="ChEBI" id="CHEBI:33019"/>
        <dbReference type="ChEBI" id="CHEBI:82696"/>
        <dbReference type="ChEBI" id="CHEBI:456215"/>
        <dbReference type="EC" id="6.3.1.14"/>
    </reaction>
</comment>
<dbReference type="Pfam" id="PF01042">
    <property type="entry name" value="Ribonuc_L-PSP"/>
    <property type="match status" value="2"/>
</dbReference>
<evidence type="ECO:0000256" key="4">
    <source>
        <dbReference type="ARBA" id="ARBA00018426"/>
    </source>
</evidence>
<evidence type="ECO:0000313" key="15">
    <source>
        <dbReference type="Proteomes" id="UP000829720"/>
    </source>
</evidence>
<dbReference type="InterPro" id="IPR030662">
    <property type="entry name" value="DPH6/MJ0570"/>
</dbReference>
<dbReference type="InterPro" id="IPR014729">
    <property type="entry name" value="Rossmann-like_a/b/a_fold"/>
</dbReference>
<evidence type="ECO:0000256" key="8">
    <source>
        <dbReference type="ARBA" id="ARBA00029814"/>
    </source>
</evidence>
<evidence type="ECO:0000256" key="11">
    <source>
        <dbReference type="ARBA" id="ARBA00032849"/>
    </source>
</evidence>
<dbReference type="CDD" id="cd06156">
    <property type="entry name" value="eu_AANH_C_2"/>
    <property type="match status" value="1"/>
</dbReference>
<keyword evidence="15" id="KW-1185">Reference proteome</keyword>
<comment type="similarity">
    <text evidence="2">Belongs to the Diphthine--ammonia ligase family.</text>
</comment>
<feature type="domain" description="Diphthamide synthase" evidence="13">
    <location>
        <begin position="1"/>
        <end position="231"/>
    </location>
</feature>
<comment type="pathway">
    <text evidence="1">Protein modification; peptidyl-diphthamide biosynthesis.</text>
</comment>
<dbReference type="EC" id="6.3.1.14" evidence="3"/>
<organism evidence="14 15">
    <name type="scientific">Albula goreensis</name>
    <dbReference type="NCBI Taxonomy" id="1534307"/>
    <lineage>
        <taxon>Eukaryota</taxon>
        <taxon>Metazoa</taxon>
        <taxon>Chordata</taxon>
        <taxon>Craniata</taxon>
        <taxon>Vertebrata</taxon>
        <taxon>Euteleostomi</taxon>
        <taxon>Actinopterygii</taxon>
        <taxon>Neopterygii</taxon>
        <taxon>Teleostei</taxon>
        <taxon>Albuliformes</taxon>
        <taxon>Albulidae</taxon>
        <taxon>Albula</taxon>
    </lineage>
</organism>
<keyword evidence="5" id="KW-0436">Ligase</keyword>
<dbReference type="Gene3D" id="3.40.50.620">
    <property type="entry name" value="HUPs"/>
    <property type="match status" value="1"/>
</dbReference>
<proteinExistence type="inferred from homology"/>
<sequence length="693" mass="76844">MKVVALISGGKDSCYNMMQCVAAGHRIVALANLRPKDHTDELDSYMYQTVGHQAIDLYAEAMGLPLYRRTIEGSSLDTGREYTQRDGDEVEDLFHLLEIVKEKEGVEAVSVGAILSDYQRVRVENVCMRLQLQPLAYLWRRDQETLLREMISSDLHALIIKVAAFGLDPEKHLGKPLAQMELYLKQLSLKYGVHVCGEGGEYETFTLDCPLFKKKILIDSMETVIHSADAFAPVGYLRFSKMHVEDKMNNSLEKCLPLDSCPCLHSVDKMTEERESADEAEDTPLESASHCNLKCQKYSECLATCSARTTLGYQWICGISGLQCDEPDIQNQTRQAFSSLQGEVQKKGLQLKHIVLVHLYVRSMADFGAVNSVYQSYFGLNPPARVCVEAPLPQGQLLQMDCLLHDWVRTTEDDTSHHKHVMHVQSLSHWAPANIGPYSQALKVDEMVFCAGQIALVPCTMQLVQGGALTQAFLSFSHTEKVLEAMISGLTLGHVLQPHCYVTRSRDISTVRQVWRRKLEELHAKDEFYGEEPQCGPLLVAVVPCLPRGAAVELHVIASHDDPRQRTSCCVTTQVPPGTIECQVLQSSTRQCAMLSLSLSVRGSAGGMVGEEELLQALRSAFQDGLQTVGLGPSPLCARTFYKRDSALARRLVAGLAECLEDMPDQGGPPVVLVPVLDLPDSCILHLSCWLSV</sequence>
<dbReference type="Pfam" id="PF01902">
    <property type="entry name" value="Diphthami_syn_2"/>
    <property type="match status" value="1"/>
</dbReference>
<reference evidence="14" key="1">
    <citation type="submission" date="2021-01" db="EMBL/GenBank/DDBJ databases">
        <authorList>
            <person name="Zahm M."/>
            <person name="Roques C."/>
            <person name="Cabau C."/>
            <person name="Klopp C."/>
            <person name="Donnadieu C."/>
            <person name="Jouanno E."/>
            <person name="Lampietro C."/>
            <person name="Louis A."/>
            <person name="Herpin A."/>
            <person name="Echchiki A."/>
            <person name="Berthelot C."/>
            <person name="Parey E."/>
            <person name="Roest-Crollius H."/>
            <person name="Braasch I."/>
            <person name="Postlethwait J."/>
            <person name="Bobe J."/>
            <person name="Montfort J."/>
            <person name="Bouchez O."/>
            <person name="Begum T."/>
            <person name="Mejri S."/>
            <person name="Adams A."/>
            <person name="Chen W.-J."/>
            <person name="Guiguen Y."/>
        </authorList>
    </citation>
    <scope>NUCLEOTIDE SEQUENCE</scope>
    <source>
        <tissue evidence="14">Blood</tissue>
    </source>
</reference>
<protein>
    <recommendedName>
        <fullName evidence="4">Diphthine--ammonia ligase</fullName>
        <ecNumber evidence="3">6.3.1.14</ecNumber>
    </recommendedName>
    <alternativeName>
        <fullName evidence="9">ATP-binding domain-containing protein 4</fullName>
    </alternativeName>
    <alternativeName>
        <fullName evidence="8">Diphthamide synthase</fullName>
    </alternativeName>
    <alternativeName>
        <fullName evidence="10">Diphthamide synthetase</fullName>
    </alternativeName>
    <alternativeName>
        <fullName evidence="11">Protein DPH6 homolog</fullName>
    </alternativeName>
</protein>
<dbReference type="FunFam" id="3.30.1330.40:FF:000012">
    <property type="entry name" value="diphthine--ammonia ligase isoform X1"/>
    <property type="match status" value="1"/>
</dbReference>
<keyword evidence="7" id="KW-0067">ATP-binding</keyword>
<dbReference type="EMBL" id="JAERUA010000009">
    <property type="protein sequence ID" value="KAI1895298.1"/>
    <property type="molecule type" value="Genomic_DNA"/>
</dbReference>
<dbReference type="CDD" id="cd06155">
    <property type="entry name" value="eu_AANH_C_1"/>
    <property type="match status" value="1"/>
</dbReference>
<dbReference type="InterPro" id="IPR006175">
    <property type="entry name" value="YjgF/YER057c/UK114"/>
</dbReference>
<dbReference type="Gene3D" id="3.30.1330.40">
    <property type="entry name" value="RutC-like"/>
    <property type="match status" value="2"/>
</dbReference>
<dbReference type="SUPFAM" id="SSF52402">
    <property type="entry name" value="Adenine nucleotide alpha hydrolases-like"/>
    <property type="match status" value="1"/>
</dbReference>
<dbReference type="FunFam" id="3.30.1330.40:FF:000010">
    <property type="entry name" value="Diphthine--ammonia ligase"/>
    <property type="match status" value="1"/>
</dbReference>
<dbReference type="NCBIfam" id="TIGR00290">
    <property type="entry name" value="MJ0570_dom"/>
    <property type="match status" value="1"/>
</dbReference>
<evidence type="ECO:0000256" key="6">
    <source>
        <dbReference type="ARBA" id="ARBA00022741"/>
    </source>
</evidence>
<dbReference type="InterPro" id="IPR035959">
    <property type="entry name" value="RutC-like_sf"/>
</dbReference>
<dbReference type="FunFam" id="3.40.50.620:FF:000069">
    <property type="entry name" value="diphthine--ammonia ligase"/>
    <property type="match status" value="1"/>
</dbReference>
<accession>A0A8T3DJU0</accession>
<evidence type="ECO:0000256" key="1">
    <source>
        <dbReference type="ARBA" id="ARBA00005156"/>
    </source>
</evidence>
<evidence type="ECO:0000256" key="7">
    <source>
        <dbReference type="ARBA" id="ARBA00022840"/>
    </source>
</evidence>
<evidence type="ECO:0000313" key="14">
    <source>
        <dbReference type="EMBL" id="KAI1895298.1"/>
    </source>
</evidence>
<dbReference type="PANTHER" id="PTHR12196:SF2">
    <property type="entry name" value="DIPHTHINE--AMMONIA LIGASE"/>
    <property type="match status" value="1"/>
</dbReference>
<dbReference type="Proteomes" id="UP000829720">
    <property type="component" value="Unassembled WGS sequence"/>
</dbReference>
<evidence type="ECO:0000256" key="12">
    <source>
        <dbReference type="ARBA" id="ARBA00048108"/>
    </source>
</evidence>
<dbReference type="PANTHER" id="PTHR12196">
    <property type="entry name" value="DOMAIN OF UNKNOWN FUNCTION 71 DUF71 -CONTAINING PROTEIN"/>
    <property type="match status" value="1"/>
</dbReference>
<dbReference type="SUPFAM" id="SSF55298">
    <property type="entry name" value="YjgF-like"/>
    <property type="match status" value="2"/>
</dbReference>
<evidence type="ECO:0000256" key="9">
    <source>
        <dbReference type="ARBA" id="ARBA00031202"/>
    </source>
</evidence>
<name>A0A8T3DJU0_9TELE</name>
<evidence type="ECO:0000256" key="2">
    <source>
        <dbReference type="ARBA" id="ARBA00008496"/>
    </source>
</evidence>
<dbReference type="GO" id="GO:0017178">
    <property type="term" value="F:diphthine-ammonia ligase activity"/>
    <property type="evidence" value="ECO:0007669"/>
    <property type="project" value="UniProtKB-EC"/>
</dbReference>
<dbReference type="FunFam" id="3.90.1490.10:FF:000001">
    <property type="entry name" value="Diphthine--ammonia ligase"/>
    <property type="match status" value="1"/>
</dbReference>
<dbReference type="InterPro" id="IPR002761">
    <property type="entry name" value="Diphthami_syn_dom"/>
</dbReference>
<dbReference type="AlphaFoldDB" id="A0A8T3DJU0"/>
<evidence type="ECO:0000256" key="3">
    <source>
        <dbReference type="ARBA" id="ARBA00012089"/>
    </source>
</evidence>
<evidence type="ECO:0000256" key="5">
    <source>
        <dbReference type="ARBA" id="ARBA00022598"/>
    </source>
</evidence>
<evidence type="ECO:0000259" key="13">
    <source>
        <dbReference type="Pfam" id="PF01902"/>
    </source>
</evidence>
<dbReference type="CDD" id="cd01994">
    <property type="entry name" value="AANH_PF0828-like"/>
    <property type="match status" value="1"/>
</dbReference>
<evidence type="ECO:0000256" key="10">
    <source>
        <dbReference type="ARBA" id="ARBA00031552"/>
    </source>
</evidence>